<evidence type="ECO:0000256" key="1">
    <source>
        <dbReference type="ARBA" id="ARBA00023157"/>
    </source>
</evidence>
<organism>
    <name type="scientific">Pediculus humanus subsp. corporis</name>
    <name type="common">Body louse</name>
    <dbReference type="NCBI Taxonomy" id="121224"/>
    <lineage>
        <taxon>Eukaryota</taxon>
        <taxon>Metazoa</taxon>
        <taxon>Ecdysozoa</taxon>
        <taxon>Arthropoda</taxon>
        <taxon>Hexapoda</taxon>
        <taxon>Insecta</taxon>
        <taxon>Pterygota</taxon>
        <taxon>Neoptera</taxon>
        <taxon>Paraneoptera</taxon>
        <taxon>Psocodea</taxon>
        <taxon>Troctomorpha</taxon>
        <taxon>Phthiraptera</taxon>
        <taxon>Anoplura</taxon>
        <taxon>Pediculidae</taxon>
        <taxon>Pediculus</taxon>
    </lineage>
</organism>
<dbReference type="InterPro" id="IPR037047">
    <property type="entry name" value="PITH_dom_sf"/>
</dbReference>
<dbReference type="Proteomes" id="UP000009046">
    <property type="component" value="Unassembled WGS sequence"/>
</dbReference>
<dbReference type="InterPro" id="IPR008979">
    <property type="entry name" value="Galactose-bd-like_sf"/>
</dbReference>
<dbReference type="Pfam" id="PF06201">
    <property type="entry name" value="PITH"/>
    <property type="match status" value="1"/>
</dbReference>
<gene>
    <name evidence="5" type="primary">8229871</name>
    <name evidence="4" type="ORF">Phum_PHUM228750</name>
</gene>
<dbReference type="HOGENOM" id="CLU_072377_0_2_1"/>
<dbReference type="EnsemblMetazoa" id="PHUM228750-RA">
    <property type="protein sequence ID" value="PHUM228750-PA"/>
    <property type="gene ID" value="PHUM228750"/>
</dbReference>
<evidence type="ECO:0000259" key="2">
    <source>
        <dbReference type="PROSITE" id="PS51352"/>
    </source>
</evidence>
<dbReference type="SUPFAM" id="SSF49785">
    <property type="entry name" value="Galactose-binding domain-like"/>
    <property type="match status" value="1"/>
</dbReference>
<name>E0VIL2_PEDHC</name>
<dbReference type="PANTHER" id="PTHR46115">
    <property type="entry name" value="THIOREDOXIN-LIKE PROTEIN 1"/>
    <property type="match status" value="1"/>
</dbReference>
<reference evidence="5" key="3">
    <citation type="submission" date="2021-02" db="UniProtKB">
        <authorList>
            <consortium name="EnsemblMetazoa"/>
        </authorList>
    </citation>
    <scope>IDENTIFICATION</scope>
    <source>
        <strain evidence="5">USDA</strain>
    </source>
</reference>
<evidence type="ECO:0000259" key="3">
    <source>
        <dbReference type="PROSITE" id="PS51532"/>
    </source>
</evidence>
<reference evidence="4" key="1">
    <citation type="submission" date="2007-04" db="EMBL/GenBank/DDBJ databases">
        <title>Annotation of Pediculus humanus corporis strain USDA.</title>
        <authorList>
            <person name="Kirkness E."/>
            <person name="Hannick L."/>
            <person name="Hass B."/>
            <person name="Bruggner R."/>
            <person name="Lawson D."/>
            <person name="Bidwell S."/>
            <person name="Joardar V."/>
            <person name="Caler E."/>
            <person name="Walenz B."/>
            <person name="Inman J."/>
            <person name="Schobel S."/>
            <person name="Galinsky K."/>
            <person name="Amedeo P."/>
            <person name="Strausberg R."/>
        </authorList>
    </citation>
    <scope>NUCLEOTIDE SEQUENCE</scope>
    <source>
        <strain evidence="4">USDA</strain>
    </source>
</reference>
<dbReference type="RefSeq" id="XP_002425956.1">
    <property type="nucleotide sequence ID" value="XM_002425911.1"/>
</dbReference>
<protein>
    <submittedName>
        <fullName evidence="4">Predicted protein</fullName>
    </submittedName>
</protein>
<dbReference type="OMA" id="PCTQELT"/>
<dbReference type="STRING" id="121224.E0VIL2"/>
<accession>E0VIL2</accession>
<evidence type="ECO:0000313" key="4">
    <source>
        <dbReference type="EMBL" id="EEB13218.1"/>
    </source>
</evidence>
<dbReference type="InterPro" id="IPR010400">
    <property type="entry name" value="PITH_dom"/>
</dbReference>
<dbReference type="PROSITE" id="PS00194">
    <property type="entry name" value="THIOREDOXIN_1"/>
    <property type="match status" value="1"/>
</dbReference>
<dbReference type="CTD" id="8229871"/>
<dbReference type="KEGG" id="phu:Phum_PHUM228750"/>
<keyword evidence="6" id="KW-1185">Reference proteome</keyword>
<feature type="domain" description="PITH" evidence="3">
    <location>
        <begin position="109"/>
        <end position="277"/>
    </location>
</feature>
<dbReference type="OrthoDB" id="2121326at2759"/>
<dbReference type="GO" id="GO:0005737">
    <property type="term" value="C:cytoplasm"/>
    <property type="evidence" value="ECO:0007669"/>
    <property type="project" value="UniProtKB-ARBA"/>
</dbReference>
<dbReference type="Gene3D" id="2.60.120.470">
    <property type="entry name" value="PITH domain"/>
    <property type="match status" value="1"/>
</dbReference>
<proteinExistence type="predicted"/>
<dbReference type="Gene3D" id="3.40.30.10">
    <property type="entry name" value="Glutaredoxin"/>
    <property type="match status" value="1"/>
</dbReference>
<reference evidence="4" key="2">
    <citation type="submission" date="2007-04" db="EMBL/GenBank/DDBJ databases">
        <title>The genome of the human body louse.</title>
        <authorList>
            <consortium name="The Human Body Louse Genome Consortium"/>
            <person name="Kirkness E."/>
            <person name="Walenz B."/>
            <person name="Hass B."/>
            <person name="Bruggner R."/>
            <person name="Strausberg R."/>
        </authorList>
    </citation>
    <scope>NUCLEOTIDE SEQUENCE</scope>
    <source>
        <strain evidence="4">USDA</strain>
    </source>
</reference>
<dbReference type="EMBL" id="AAZO01002661">
    <property type="status" value="NOT_ANNOTATED_CDS"/>
    <property type="molecule type" value="Genomic_DNA"/>
</dbReference>
<dbReference type="AlphaFoldDB" id="E0VIL2"/>
<dbReference type="CDD" id="cd02947">
    <property type="entry name" value="TRX_family"/>
    <property type="match status" value="1"/>
</dbReference>
<evidence type="ECO:0000313" key="5">
    <source>
        <dbReference type="EnsemblMetazoa" id="PHUM228750-PA"/>
    </source>
</evidence>
<dbReference type="PROSITE" id="PS51352">
    <property type="entry name" value="THIOREDOXIN_2"/>
    <property type="match status" value="1"/>
</dbReference>
<dbReference type="Pfam" id="PF00085">
    <property type="entry name" value="Thioredoxin"/>
    <property type="match status" value="1"/>
</dbReference>
<feature type="domain" description="Thioredoxin" evidence="2">
    <location>
        <begin position="1"/>
        <end position="108"/>
    </location>
</feature>
<dbReference type="InterPro" id="IPR017937">
    <property type="entry name" value="Thioredoxin_CS"/>
</dbReference>
<dbReference type="eggNOG" id="KOG0908">
    <property type="taxonomic scope" value="Eukaryota"/>
</dbReference>
<keyword evidence="1" id="KW-1015">Disulfide bond</keyword>
<dbReference type="InterPro" id="IPR036249">
    <property type="entry name" value="Thioredoxin-like_sf"/>
</dbReference>
<dbReference type="GeneID" id="8229871"/>
<dbReference type="SUPFAM" id="SSF52833">
    <property type="entry name" value="Thioredoxin-like"/>
    <property type="match status" value="1"/>
</dbReference>
<dbReference type="InterPro" id="IPR013766">
    <property type="entry name" value="Thioredoxin_domain"/>
</dbReference>
<sequence length="281" mass="31679">MSEIKIVELDDQLQTELTIAGEKLVVVYYSAEWCVPCKKIKPFYEELSKKHPSVVFLKLDVDICQETAIAQGVTAMPTFIFHKNLEKIDVLQGADPLALEQKITQYSKNREENLAGYSDLQTYISMNQCECMNESDRHPFRNVFENNDSYLESDCDAQLIMAVTFQQPVKIHSIKIKAPQTNGPKNIKIFINQPHTLGFDSGESNVPVQELIILPTQLDNTPIPLTFVKFQNVTNIQLYVQNNQNSSDKTVLNSLGFIGIPKAATNMGDFQRVSGKKGEIC</sequence>
<dbReference type="EMBL" id="DS235200">
    <property type="protein sequence ID" value="EEB13218.1"/>
    <property type="molecule type" value="Genomic_DNA"/>
</dbReference>
<evidence type="ECO:0000313" key="6">
    <source>
        <dbReference type="Proteomes" id="UP000009046"/>
    </source>
</evidence>
<dbReference type="InParanoid" id="E0VIL2"/>
<dbReference type="PROSITE" id="PS51532">
    <property type="entry name" value="PITH"/>
    <property type="match status" value="1"/>
</dbReference>
<dbReference type="VEuPathDB" id="VectorBase:PHUM228750"/>